<gene>
    <name evidence="1" type="ORF">D4764_07G0001530</name>
</gene>
<keyword evidence="2" id="KW-1185">Reference proteome</keyword>
<accession>A0A5C6MQ56</accession>
<dbReference type="EMBL" id="RHFK02000020">
    <property type="protein sequence ID" value="TWW57434.1"/>
    <property type="molecule type" value="Genomic_DNA"/>
</dbReference>
<dbReference type="Proteomes" id="UP000324091">
    <property type="component" value="Chromosome 7"/>
</dbReference>
<reference evidence="1 2" key="1">
    <citation type="submission" date="2019-04" db="EMBL/GenBank/DDBJ databases">
        <title>Chromosome genome assembly for Takifugu flavidus.</title>
        <authorList>
            <person name="Xiao S."/>
        </authorList>
    </citation>
    <scope>NUCLEOTIDE SEQUENCE [LARGE SCALE GENOMIC DNA]</scope>
    <source>
        <strain evidence="1">HTHZ2018</strain>
        <tissue evidence="1">Muscle</tissue>
    </source>
</reference>
<evidence type="ECO:0000313" key="2">
    <source>
        <dbReference type="Proteomes" id="UP000324091"/>
    </source>
</evidence>
<proteinExistence type="predicted"/>
<evidence type="ECO:0000313" key="1">
    <source>
        <dbReference type="EMBL" id="TWW57434.1"/>
    </source>
</evidence>
<organism evidence="1 2">
    <name type="scientific">Takifugu flavidus</name>
    <name type="common">sansaifugu</name>
    <dbReference type="NCBI Taxonomy" id="433684"/>
    <lineage>
        <taxon>Eukaryota</taxon>
        <taxon>Metazoa</taxon>
        <taxon>Chordata</taxon>
        <taxon>Craniata</taxon>
        <taxon>Vertebrata</taxon>
        <taxon>Euteleostomi</taxon>
        <taxon>Actinopterygii</taxon>
        <taxon>Neopterygii</taxon>
        <taxon>Teleostei</taxon>
        <taxon>Neoteleostei</taxon>
        <taxon>Acanthomorphata</taxon>
        <taxon>Eupercaria</taxon>
        <taxon>Tetraodontiformes</taxon>
        <taxon>Tetradontoidea</taxon>
        <taxon>Tetraodontidae</taxon>
        <taxon>Takifugu</taxon>
    </lineage>
</organism>
<name>A0A5C6MQ56_9TELE</name>
<sequence length="111" mass="12334">MEPSEEALNSEDIAAPGPYRAAGACVVLALVPPPLPLTLHQLSGSRREPKSDTRVRLNTALLTGTDGRQDIPENRVVRNRQGRNQENLFPEKRWSFSIQHRINLLISSSLP</sequence>
<dbReference type="AlphaFoldDB" id="A0A5C6MQ56"/>
<comment type="caution">
    <text evidence="1">The sequence shown here is derived from an EMBL/GenBank/DDBJ whole genome shotgun (WGS) entry which is preliminary data.</text>
</comment>
<protein>
    <submittedName>
        <fullName evidence="1">Uncharacterized protein</fullName>
    </submittedName>
</protein>